<accession>A0AAE3WD42</accession>
<reference evidence="2" key="2">
    <citation type="submission" date="2023-02" db="EMBL/GenBank/DDBJ databases">
        <title>'Rhodoalgimonas zhirmunskyi' gen. nov., isolated from a red alga.</title>
        <authorList>
            <person name="Nedashkovskaya O.I."/>
            <person name="Otstavnykh N.Y."/>
            <person name="Bystritskaya E.P."/>
            <person name="Balabanova L.A."/>
            <person name="Isaeva M.P."/>
        </authorList>
    </citation>
    <scope>NUCLEOTIDE SEQUENCE</scope>
    <source>
        <strain evidence="2">KCTC 52189</strain>
    </source>
</reference>
<keyword evidence="3" id="KW-1185">Reference proteome</keyword>
<feature type="transmembrane region" description="Helical" evidence="1">
    <location>
        <begin position="135"/>
        <end position="153"/>
    </location>
</feature>
<feature type="transmembrane region" description="Helical" evidence="1">
    <location>
        <begin position="102"/>
        <end position="123"/>
    </location>
</feature>
<keyword evidence="1" id="KW-1133">Transmembrane helix</keyword>
<protein>
    <submittedName>
        <fullName evidence="2">DUF3429 domain-containing protein</fullName>
    </submittedName>
</protein>
<comment type="caution">
    <text evidence="2">The sequence shown here is derived from an EMBL/GenBank/DDBJ whole genome shotgun (WGS) entry which is preliminary data.</text>
</comment>
<evidence type="ECO:0000313" key="3">
    <source>
        <dbReference type="Proteomes" id="UP001226762"/>
    </source>
</evidence>
<organism evidence="2 3">
    <name type="scientific">Marimonas arenosa</name>
    <dbReference type="NCBI Taxonomy" id="1795305"/>
    <lineage>
        <taxon>Bacteria</taxon>
        <taxon>Pseudomonadati</taxon>
        <taxon>Pseudomonadota</taxon>
        <taxon>Alphaproteobacteria</taxon>
        <taxon>Rhodobacterales</taxon>
        <taxon>Paracoccaceae</taxon>
        <taxon>Marimonas</taxon>
    </lineage>
</organism>
<keyword evidence="1" id="KW-0472">Membrane</keyword>
<dbReference type="InterPro" id="IPR021836">
    <property type="entry name" value="DUF3429"/>
</dbReference>
<dbReference type="Proteomes" id="UP001226762">
    <property type="component" value="Unassembled WGS sequence"/>
</dbReference>
<dbReference type="PANTHER" id="PTHR15887">
    <property type="entry name" value="TRANSMEMBRANE PROTEIN 69"/>
    <property type="match status" value="1"/>
</dbReference>
<feature type="transmembrane region" description="Helical" evidence="1">
    <location>
        <begin position="53"/>
        <end position="72"/>
    </location>
</feature>
<keyword evidence="1" id="KW-0812">Transmembrane</keyword>
<evidence type="ECO:0000313" key="2">
    <source>
        <dbReference type="EMBL" id="MDQ2090746.1"/>
    </source>
</evidence>
<feature type="transmembrane region" description="Helical" evidence="1">
    <location>
        <begin position="79"/>
        <end position="96"/>
    </location>
</feature>
<feature type="transmembrane region" description="Helical" evidence="1">
    <location>
        <begin position="12"/>
        <end position="33"/>
    </location>
</feature>
<evidence type="ECO:0000256" key="1">
    <source>
        <dbReference type="SAM" id="Phobius"/>
    </source>
</evidence>
<name>A0AAE3WD42_9RHOB</name>
<dbReference type="EMBL" id="JANHAX010000003">
    <property type="protein sequence ID" value="MDQ2090746.1"/>
    <property type="molecule type" value="Genomic_DNA"/>
</dbReference>
<proteinExistence type="predicted"/>
<sequence length="154" mass="16385">MTSDTTLPRTALWLGLAGLIPFVWGALTTVAPALGDSAREVIGPRMVGPYVQLFYGMVILSFMSGVLWGFAARAPHDKAGWAYGVSVIPALWAFFMTGGGPYAAGLALIAGFLGLLALDWVYWRAGLAPPWWMTLRVMLTVVVVVCLGIGVVLA</sequence>
<gene>
    <name evidence="2" type="ORF">NO357_12620</name>
</gene>
<dbReference type="PANTHER" id="PTHR15887:SF1">
    <property type="entry name" value="TRANSMEMBRANE PROTEIN 69"/>
    <property type="match status" value="1"/>
</dbReference>
<dbReference type="AlphaFoldDB" id="A0AAE3WD42"/>
<reference evidence="2" key="1">
    <citation type="submission" date="2022-07" db="EMBL/GenBank/DDBJ databases">
        <authorList>
            <person name="Otstavnykh N."/>
            <person name="Isaeva M."/>
            <person name="Bystritskaya E."/>
        </authorList>
    </citation>
    <scope>NUCLEOTIDE SEQUENCE</scope>
    <source>
        <strain evidence="2">KCTC 52189</strain>
    </source>
</reference>
<dbReference type="RefSeq" id="WP_376744383.1">
    <property type="nucleotide sequence ID" value="NZ_JANHAX010000003.1"/>
</dbReference>
<dbReference type="Pfam" id="PF11911">
    <property type="entry name" value="DUF3429"/>
    <property type="match status" value="1"/>
</dbReference>